<dbReference type="PANTHER" id="PTHR30040">
    <property type="entry name" value="THIAMINE BIOSYNTHESIS LIPOPROTEIN APBE"/>
    <property type="match status" value="1"/>
</dbReference>
<evidence type="ECO:0000256" key="9">
    <source>
        <dbReference type="ARBA" id="ARBA00048540"/>
    </source>
</evidence>
<keyword evidence="4 10" id="KW-0808">Transferase</keyword>
<evidence type="ECO:0000256" key="1">
    <source>
        <dbReference type="ARBA" id="ARBA00011955"/>
    </source>
</evidence>
<dbReference type="PANTHER" id="PTHR30040:SF2">
    <property type="entry name" value="FAD:PROTEIN FMN TRANSFERASE"/>
    <property type="match status" value="1"/>
</dbReference>
<keyword evidence="7 10" id="KW-0460">Magnesium</keyword>
<comment type="cofactor">
    <cofactor evidence="11">
        <name>Mg(2+)</name>
        <dbReference type="ChEBI" id="CHEBI:18420"/>
    </cofactor>
    <cofactor evidence="11">
        <name>Mn(2+)</name>
        <dbReference type="ChEBI" id="CHEBI:29035"/>
    </cofactor>
    <text evidence="11">Magnesium. Can also use manganese.</text>
</comment>
<dbReference type="EMBL" id="AMFJ01000201">
    <property type="protein sequence ID" value="EKE29248.1"/>
    <property type="molecule type" value="Genomic_DNA"/>
</dbReference>
<reference evidence="12" key="1">
    <citation type="journal article" date="2012" name="Science">
        <title>Fermentation, hydrogen, and sulfur metabolism in multiple uncultivated bacterial phyla.</title>
        <authorList>
            <person name="Wrighton K.C."/>
            <person name="Thomas B.C."/>
            <person name="Sharon I."/>
            <person name="Miller C.S."/>
            <person name="Castelle C.J."/>
            <person name="VerBerkmoes N.C."/>
            <person name="Wilkins M.J."/>
            <person name="Hettich R.L."/>
            <person name="Lipton M.S."/>
            <person name="Williams K.H."/>
            <person name="Long P.E."/>
            <person name="Banfield J.F."/>
        </authorList>
    </citation>
    <scope>NUCLEOTIDE SEQUENCE [LARGE SCALE GENOMIC DNA]</scope>
</reference>
<evidence type="ECO:0000256" key="3">
    <source>
        <dbReference type="ARBA" id="ARBA00022630"/>
    </source>
</evidence>
<dbReference type="InterPro" id="IPR024932">
    <property type="entry name" value="ApbE"/>
</dbReference>
<dbReference type="InterPro" id="IPR003374">
    <property type="entry name" value="ApbE-like_sf"/>
</dbReference>
<keyword evidence="6 10" id="KW-0274">FAD</keyword>
<evidence type="ECO:0000256" key="7">
    <source>
        <dbReference type="ARBA" id="ARBA00022842"/>
    </source>
</evidence>
<proteinExistence type="inferred from homology"/>
<evidence type="ECO:0000256" key="6">
    <source>
        <dbReference type="ARBA" id="ARBA00022827"/>
    </source>
</evidence>
<comment type="similarity">
    <text evidence="10">Belongs to the ApbE family.</text>
</comment>
<organism evidence="12">
    <name type="scientific">uncultured bacterium</name>
    <name type="common">gcode 4</name>
    <dbReference type="NCBI Taxonomy" id="1234023"/>
    <lineage>
        <taxon>Bacteria</taxon>
        <taxon>environmental samples</taxon>
    </lineage>
</organism>
<accession>K2G218</accession>
<dbReference type="EC" id="2.7.1.180" evidence="1 10"/>
<keyword evidence="5 10" id="KW-0479">Metal-binding</keyword>
<dbReference type="PIRSF" id="PIRSF006268">
    <property type="entry name" value="ApbE"/>
    <property type="match status" value="1"/>
</dbReference>
<evidence type="ECO:0000256" key="8">
    <source>
        <dbReference type="ARBA" id="ARBA00031306"/>
    </source>
</evidence>
<comment type="caution">
    <text evidence="12">The sequence shown here is derived from an EMBL/GenBank/DDBJ whole genome shotgun (WGS) entry which is preliminary data.</text>
</comment>
<comment type="catalytic activity">
    <reaction evidence="9 10">
        <text>L-threonyl-[protein] + FAD = FMN-L-threonyl-[protein] + AMP + H(+)</text>
        <dbReference type="Rhea" id="RHEA:36847"/>
        <dbReference type="Rhea" id="RHEA-COMP:11060"/>
        <dbReference type="Rhea" id="RHEA-COMP:11061"/>
        <dbReference type="ChEBI" id="CHEBI:15378"/>
        <dbReference type="ChEBI" id="CHEBI:30013"/>
        <dbReference type="ChEBI" id="CHEBI:57692"/>
        <dbReference type="ChEBI" id="CHEBI:74257"/>
        <dbReference type="ChEBI" id="CHEBI:456215"/>
        <dbReference type="EC" id="2.7.1.180"/>
    </reaction>
</comment>
<gene>
    <name evidence="12" type="ORF">ACD_2C00201G0010</name>
</gene>
<dbReference type="GO" id="GO:0016740">
    <property type="term" value="F:transferase activity"/>
    <property type="evidence" value="ECO:0007669"/>
    <property type="project" value="UniProtKB-UniRule"/>
</dbReference>
<dbReference type="GO" id="GO:0046872">
    <property type="term" value="F:metal ion binding"/>
    <property type="evidence" value="ECO:0007669"/>
    <property type="project" value="UniProtKB-UniRule"/>
</dbReference>
<evidence type="ECO:0000313" key="12">
    <source>
        <dbReference type="EMBL" id="EKE29248.1"/>
    </source>
</evidence>
<sequence>MEYKQTKKMLWTDIEISIIWNDERIERRLETIFDFFASFEQEFSRFLPHSSVSMLNAYWEYEVSERFMELMNLSKRFYSMTDWYFNPLVDLSKIWYGKDFMKNEFSIEERESDTDFPKVRISWRKIVLEKNQRLDFWWVGKWYAADLATQILHNFWYDDFFINAWWDIFASWLNAKGKSWVVWIENPFDWSLLWTIDISWKAIATSGNYKRNWQIGGKKYHHILNPKTLGNNFEISSVTLIADKTSEADALTKAIFNMTPKESLEFIEENNLNWIIITGKGEIMTSKHIGDFGFSLIEN</sequence>
<dbReference type="Gene3D" id="3.10.520.10">
    <property type="entry name" value="ApbE-like domains"/>
    <property type="match status" value="1"/>
</dbReference>
<keyword evidence="3 10" id="KW-0285">Flavoprotein</keyword>
<dbReference type="AlphaFoldDB" id="K2G218"/>
<evidence type="ECO:0000256" key="2">
    <source>
        <dbReference type="ARBA" id="ARBA00016337"/>
    </source>
</evidence>
<feature type="binding site" evidence="11">
    <location>
        <position position="249"/>
    </location>
    <ligand>
        <name>Mg(2+)</name>
        <dbReference type="ChEBI" id="CHEBI:18420"/>
    </ligand>
</feature>
<dbReference type="SUPFAM" id="SSF143631">
    <property type="entry name" value="ApbE-like"/>
    <property type="match status" value="1"/>
</dbReference>
<evidence type="ECO:0000256" key="11">
    <source>
        <dbReference type="PIRSR" id="PIRSR006268-2"/>
    </source>
</evidence>
<dbReference type="Pfam" id="PF02424">
    <property type="entry name" value="ApbE"/>
    <property type="match status" value="1"/>
</dbReference>
<evidence type="ECO:0000256" key="4">
    <source>
        <dbReference type="ARBA" id="ARBA00022679"/>
    </source>
</evidence>
<evidence type="ECO:0000256" key="5">
    <source>
        <dbReference type="ARBA" id="ARBA00022723"/>
    </source>
</evidence>
<protein>
    <recommendedName>
        <fullName evidence="2 10">FAD:protein FMN transferase</fullName>
        <ecNumber evidence="1 10">2.7.1.180</ecNumber>
    </recommendedName>
    <alternativeName>
        <fullName evidence="8 10">Flavin transferase</fullName>
    </alternativeName>
</protein>
<evidence type="ECO:0000256" key="10">
    <source>
        <dbReference type="PIRNR" id="PIRNR006268"/>
    </source>
</evidence>
<name>K2G218_9BACT</name>